<accession>A0A6A6TYX7</accession>
<protein>
    <submittedName>
        <fullName evidence="1">Uncharacterized protein</fullName>
    </submittedName>
</protein>
<proteinExistence type="predicted"/>
<name>A0A6A6TYX7_9PEZI</name>
<reference evidence="1" key="1">
    <citation type="journal article" date="2020" name="Stud. Mycol.">
        <title>101 Dothideomycetes genomes: a test case for predicting lifestyles and emergence of pathogens.</title>
        <authorList>
            <person name="Haridas S."/>
            <person name="Albert R."/>
            <person name="Binder M."/>
            <person name="Bloem J."/>
            <person name="Labutti K."/>
            <person name="Salamov A."/>
            <person name="Andreopoulos B."/>
            <person name="Baker S."/>
            <person name="Barry K."/>
            <person name="Bills G."/>
            <person name="Bluhm B."/>
            <person name="Cannon C."/>
            <person name="Castanera R."/>
            <person name="Culley D."/>
            <person name="Daum C."/>
            <person name="Ezra D."/>
            <person name="Gonzalez J."/>
            <person name="Henrissat B."/>
            <person name="Kuo A."/>
            <person name="Liang C."/>
            <person name="Lipzen A."/>
            <person name="Lutzoni F."/>
            <person name="Magnuson J."/>
            <person name="Mondo S."/>
            <person name="Nolan M."/>
            <person name="Ohm R."/>
            <person name="Pangilinan J."/>
            <person name="Park H.-J."/>
            <person name="Ramirez L."/>
            <person name="Alfaro M."/>
            <person name="Sun H."/>
            <person name="Tritt A."/>
            <person name="Yoshinaga Y."/>
            <person name="Zwiers L.-H."/>
            <person name="Turgeon B."/>
            <person name="Goodwin S."/>
            <person name="Spatafora J."/>
            <person name="Crous P."/>
            <person name="Grigoriev I."/>
        </authorList>
    </citation>
    <scope>NUCLEOTIDE SEQUENCE</scope>
    <source>
        <strain evidence="1">CBS 115976</strain>
    </source>
</reference>
<evidence type="ECO:0000313" key="2">
    <source>
        <dbReference type="Proteomes" id="UP000799302"/>
    </source>
</evidence>
<dbReference type="AlphaFoldDB" id="A0A6A6TYX7"/>
<organism evidence="1 2">
    <name type="scientific">Microthyrium microscopicum</name>
    <dbReference type="NCBI Taxonomy" id="703497"/>
    <lineage>
        <taxon>Eukaryota</taxon>
        <taxon>Fungi</taxon>
        <taxon>Dikarya</taxon>
        <taxon>Ascomycota</taxon>
        <taxon>Pezizomycotina</taxon>
        <taxon>Dothideomycetes</taxon>
        <taxon>Dothideomycetes incertae sedis</taxon>
        <taxon>Microthyriales</taxon>
        <taxon>Microthyriaceae</taxon>
        <taxon>Microthyrium</taxon>
    </lineage>
</organism>
<dbReference type="Proteomes" id="UP000799302">
    <property type="component" value="Unassembled WGS sequence"/>
</dbReference>
<keyword evidence="2" id="KW-1185">Reference proteome</keyword>
<gene>
    <name evidence="1" type="ORF">BT63DRAFT_428248</name>
</gene>
<sequence length="56" mass="6380">MYGKLQRTAIANRYIISAFMNTVCYLLVIQQTEMTEAQSVRELCRANSDPQHTTGL</sequence>
<evidence type="ECO:0000313" key="1">
    <source>
        <dbReference type="EMBL" id="KAF2665275.1"/>
    </source>
</evidence>
<dbReference type="EMBL" id="MU004240">
    <property type="protein sequence ID" value="KAF2665275.1"/>
    <property type="molecule type" value="Genomic_DNA"/>
</dbReference>